<dbReference type="Pfam" id="PF14231">
    <property type="entry name" value="GXWXG"/>
    <property type="match status" value="1"/>
</dbReference>
<evidence type="ECO:0000259" key="2">
    <source>
        <dbReference type="Pfam" id="PF14232"/>
    </source>
</evidence>
<feature type="domain" description="DUF4334" evidence="2">
    <location>
        <begin position="96"/>
        <end position="155"/>
    </location>
</feature>
<dbReference type="Proteomes" id="UP000663832">
    <property type="component" value="Unassembled WGS sequence"/>
</dbReference>
<evidence type="ECO:0000259" key="1">
    <source>
        <dbReference type="Pfam" id="PF14231"/>
    </source>
</evidence>
<dbReference type="OrthoDB" id="2213372at2759"/>
<evidence type="ECO:0000313" key="6">
    <source>
        <dbReference type="Proteomes" id="UP000663877"/>
    </source>
</evidence>
<name>A0A814U0W4_9BILA</name>
<dbReference type="Pfam" id="PF14232">
    <property type="entry name" value="DUF4334"/>
    <property type="match status" value="1"/>
</dbReference>
<evidence type="ECO:0000313" key="5">
    <source>
        <dbReference type="Proteomes" id="UP000663832"/>
    </source>
</evidence>
<feature type="domain" description="GXWXG" evidence="1">
    <location>
        <begin position="26"/>
        <end position="87"/>
    </location>
</feature>
<dbReference type="EMBL" id="CAJNOI010000183">
    <property type="protein sequence ID" value="CAF1165545.1"/>
    <property type="molecule type" value="Genomic_DNA"/>
</dbReference>
<organism evidence="3 6">
    <name type="scientific">Adineta steineri</name>
    <dbReference type="NCBI Taxonomy" id="433720"/>
    <lineage>
        <taxon>Eukaryota</taxon>
        <taxon>Metazoa</taxon>
        <taxon>Spiralia</taxon>
        <taxon>Gnathifera</taxon>
        <taxon>Rotifera</taxon>
        <taxon>Eurotatoria</taxon>
        <taxon>Bdelloidea</taxon>
        <taxon>Adinetida</taxon>
        <taxon>Adinetidae</taxon>
        <taxon>Adineta</taxon>
    </lineage>
</organism>
<dbReference type="InterPro" id="IPR025951">
    <property type="entry name" value="GXWXG_dom"/>
</dbReference>
<keyword evidence="5" id="KW-1185">Reference proteome</keyword>
<evidence type="ECO:0000313" key="3">
    <source>
        <dbReference type="EMBL" id="CAF1165545.1"/>
    </source>
</evidence>
<dbReference type="AlphaFoldDB" id="A0A814U0W4"/>
<evidence type="ECO:0000313" key="4">
    <source>
        <dbReference type="EMBL" id="CAF1379614.1"/>
    </source>
</evidence>
<gene>
    <name evidence="3" type="ORF">BJG266_LOCUS24890</name>
    <name evidence="4" type="ORF">QVE165_LOCUS35581</name>
</gene>
<accession>A0A814U0W4</accession>
<dbReference type="Gene3D" id="2.40.128.580">
    <property type="entry name" value="GXWXG domain"/>
    <property type="match status" value="1"/>
</dbReference>
<reference evidence="3" key="1">
    <citation type="submission" date="2021-02" db="EMBL/GenBank/DDBJ databases">
        <authorList>
            <person name="Nowell W R."/>
        </authorList>
    </citation>
    <scope>NUCLEOTIDE SEQUENCE</scope>
</reference>
<protein>
    <submittedName>
        <fullName evidence="3">Uncharacterized protein</fullName>
    </submittedName>
</protein>
<dbReference type="EMBL" id="CAJNOM010000347">
    <property type="protein sequence ID" value="CAF1379614.1"/>
    <property type="molecule type" value="Genomic_DNA"/>
</dbReference>
<dbReference type="Proteomes" id="UP000663877">
    <property type="component" value="Unassembled WGS sequence"/>
</dbReference>
<dbReference type="InterPro" id="IPR025568">
    <property type="entry name" value="DUF4334"/>
</dbReference>
<sequence>MSSNPEEEFLKLTQQNGKIDADTVTQLYDQLKSIEPSFLCKDGGEWEGGCFDTGHSGIEMLKKMNWAGETFKSENDVDTVMIYDQDGKRVWLKEYGNAQLREIKFRGKVSTAMVYDNYPIIDHFRYVNDNMVVGAMDNKLKPAEQHGTLYFFLTRGINSLKKNQ</sequence>
<proteinExistence type="predicted"/>
<comment type="caution">
    <text evidence="3">The sequence shown here is derived from an EMBL/GenBank/DDBJ whole genome shotgun (WGS) entry which is preliminary data.</text>
</comment>